<comment type="similarity">
    <text evidence="4">Belongs to the ABC transporter superfamily. Macrolide exporter (TC 3.A.1.122) family.</text>
</comment>
<dbReference type="PANTHER" id="PTHR24220">
    <property type="entry name" value="IMPORT ATP-BINDING PROTEIN"/>
    <property type="match status" value="1"/>
</dbReference>
<evidence type="ECO:0000256" key="4">
    <source>
        <dbReference type="ARBA" id="ARBA00038388"/>
    </source>
</evidence>
<evidence type="ECO:0000313" key="6">
    <source>
        <dbReference type="EMBL" id="MBD3870368.1"/>
    </source>
</evidence>
<name>A0A8J6XYW7_9BACT</name>
<feature type="domain" description="ABC transporter" evidence="5">
    <location>
        <begin position="7"/>
        <end position="229"/>
    </location>
</feature>
<dbReference type="EMBL" id="JACXWA010000056">
    <property type="protein sequence ID" value="MBD3870368.1"/>
    <property type="molecule type" value="Genomic_DNA"/>
</dbReference>
<dbReference type="CDD" id="cd03255">
    <property type="entry name" value="ABC_MJ0796_LolCDE_FtsE"/>
    <property type="match status" value="1"/>
</dbReference>
<keyword evidence="3 6" id="KW-0067">ATP-binding</keyword>
<evidence type="ECO:0000256" key="1">
    <source>
        <dbReference type="ARBA" id="ARBA00022448"/>
    </source>
</evidence>
<dbReference type="GO" id="GO:0022857">
    <property type="term" value="F:transmembrane transporter activity"/>
    <property type="evidence" value="ECO:0007669"/>
    <property type="project" value="TreeGrafter"/>
</dbReference>
<evidence type="ECO:0000256" key="2">
    <source>
        <dbReference type="ARBA" id="ARBA00022741"/>
    </source>
</evidence>
<dbReference type="GO" id="GO:0005886">
    <property type="term" value="C:plasma membrane"/>
    <property type="evidence" value="ECO:0007669"/>
    <property type="project" value="TreeGrafter"/>
</dbReference>
<dbReference type="SUPFAM" id="SSF52540">
    <property type="entry name" value="P-loop containing nucleoside triphosphate hydrolases"/>
    <property type="match status" value="1"/>
</dbReference>
<dbReference type="GO" id="GO:0098796">
    <property type="term" value="C:membrane protein complex"/>
    <property type="evidence" value="ECO:0007669"/>
    <property type="project" value="UniProtKB-ARBA"/>
</dbReference>
<dbReference type="Proteomes" id="UP000598633">
    <property type="component" value="Unassembled WGS sequence"/>
</dbReference>
<dbReference type="Pfam" id="PF00005">
    <property type="entry name" value="ABC_tran"/>
    <property type="match status" value="1"/>
</dbReference>
<dbReference type="AlphaFoldDB" id="A0A8J6XYW7"/>
<dbReference type="GO" id="GO:0016887">
    <property type="term" value="F:ATP hydrolysis activity"/>
    <property type="evidence" value="ECO:0007669"/>
    <property type="project" value="InterPro"/>
</dbReference>
<organism evidence="6 7">
    <name type="scientific">Candidatus Sulfomarinibacter kjeldsenii</name>
    <dbReference type="NCBI Taxonomy" id="2885994"/>
    <lineage>
        <taxon>Bacteria</taxon>
        <taxon>Pseudomonadati</taxon>
        <taxon>Acidobacteriota</taxon>
        <taxon>Thermoanaerobaculia</taxon>
        <taxon>Thermoanaerobaculales</taxon>
        <taxon>Candidatus Sulfomarinibacteraceae</taxon>
        <taxon>Candidatus Sulfomarinibacter</taxon>
    </lineage>
</organism>
<dbReference type="InterPro" id="IPR027417">
    <property type="entry name" value="P-loop_NTPase"/>
</dbReference>
<dbReference type="PROSITE" id="PS00211">
    <property type="entry name" value="ABC_TRANSPORTER_1"/>
    <property type="match status" value="1"/>
</dbReference>
<keyword evidence="1" id="KW-0813">Transport</keyword>
<keyword evidence="2" id="KW-0547">Nucleotide-binding</keyword>
<dbReference type="PANTHER" id="PTHR24220:SF689">
    <property type="entry name" value="LIPOPROTEIN-RELEASING SYSTEM ATP-BINDING PROTEIN LOLD"/>
    <property type="match status" value="1"/>
</dbReference>
<evidence type="ECO:0000259" key="5">
    <source>
        <dbReference type="PROSITE" id="PS50893"/>
    </source>
</evidence>
<dbReference type="InterPro" id="IPR003593">
    <property type="entry name" value="AAA+_ATPase"/>
</dbReference>
<dbReference type="InterPro" id="IPR017911">
    <property type="entry name" value="MacB-like_ATP-bd"/>
</dbReference>
<sequence>MSDLKMVSLAGLGKGFGVGETRVEVLKDLDIEVEKGQMLAVVGPSGVGKSTLLHIIGLLDRPDDGRLELGGRDVGGLDREERAHLRNRMIGFVFQHHYLLDELDALDNVALPMRIAGDRSAAARGRAEELLAAVSLSDRAHHYPDQLSGGEQQRVAVARALAMGPDLLLADEPTGNLDRANSDAVFSLVRELHLMAGLTSIIVTHDEEMARKCDGIFRLAPAGENFDHV</sequence>
<gene>
    <name evidence="6" type="ORF">IFJ97_03285</name>
</gene>
<dbReference type="InterPro" id="IPR017871">
    <property type="entry name" value="ABC_transporter-like_CS"/>
</dbReference>
<evidence type="ECO:0000256" key="3">
    <source>
        <dbReference type="ARBA" id="ARBA00022840"/>
    </source>
</evidence>
<dbReference type="InterPro" id="IPR003439">
    <property type="entry name" value="ABC_transporter-like_ATP-bd"/>
</dbReference>
<dbReference type="Gene3D" id="3.40.50.300">
    <property type="entry name" value="P-loop containing nucleotide triphosphate hydrolases"/>
    <property type="match status" value="1"/>
</dbReference>
<comment type="caution">
    <text evidence="6">The sequence shown here is derived from an EMBL/GenBank/DDBJ whole genome shotgun (WGS) entry which is preliminary data.</text>
</comment>
<dbReference type="PROSITE" id="PS50893">
    <property type="entry name" value="ABC_TRANSPORTER_2"/>
    <property type="match status" value="1"/>
</dbReference>
<protein>
    <submittedName>
        <fullName evidence="6">ABC transporter ATP-binding protein</fullName>
    </submittedName>
</protein>
<dbReference type="SMART" id="SM00382">
    <property type="entry name" value="AAA"/>
    <property type="match status" value="1"/>
</dbReference>
<accession>A0A8J6XYW7</accession>
<proteinExistence type="inferred from homology"/>
<reference evidence="6 7" key="1">
    <citation type="submission" date="2020-08" db="EMBL/GenBank/DDBJ databases">
        <title>Acidobacteriota in marine sediments use diverse sulfur dissimilation pathways.</title>
        <authorList>
            <person name="Wasmund K."/>
        </authorList>
    </citation>
    <scope>NUCLEOTIDE SEQUENCE [LARGE SCALE GENOMIC DNA]</scope>
    <source>
        <strain evidence="6">MAG AM3-A</strain>
    </source>
</reference>
<dbReference type="FunFam" id="3.40.50.300:FF:000032">
    <property type="entry name" value="Export ABC transporter ATP-binding protein"/>
    <property type="match status" value="1"/>
</dbReference>
<dbReference type="InterPro" id="IPR015854">
    <property type="entry name" value="ABC_transpr_LolD-like"/>
</dbReference>
<dbReference type="GO" id="GO:0005524">
    <property type="term" value="F:ATP binding"/>
    <property type="evidence" value="ECO:0007669"/>
    <property type="project" value="UniProtKB-KW"/>
</dbReference>
<evidence type="ECO:0000313" key="7">
    <source>
        <dbReference type="Proteomes" id="UP000598633"/>
    </source>
</evidence>